<dbReference type="InterPro" id="IPR049326">
    <property type="entry name" value="Rhodopsin_dom_fungi"/>
</dbReference>
<accession>A0A8H4IUM3</accession>
<comment type="subcellular location">
    <subcellularLocation>
        <location evidence="1">Membrane</location>
        <topology evidence="1">Multi-pass membrane protein</topology>
    </subcellularLocation>
</comment>
<evidence type="ECO:0000259" key="7">
    <source>
        <dbReference type="Pfam" id="PF20684"/>
    </source>
</evidence>
<dbReference type="GO" id="GO:0016020">
    <property type="term" value="C:membrane"/>
    <property type="evidence" value="ECO:0007669"/>
    <property type="project" value="UniProtKB-SubCell"/>
</dbReference>
<feature type="domain" description="Rhodopsin" evidence="7">
    <location>
        <begin position="36"/>
        <end position="224"/>
    </location>
</feature>
<evidence type="ECO:0000256" key="4">
    <source>
        <dbReference type="ARBA" id="ARBA00023136"/>
    </source>
</evidence>
<keyword evidence="9" id="KW-1185">Reference proteome</keyword>
<sequence length="227" mass="25051">MSKTQAAASPPPGVTPNLESPEDVLYTINLVSQILAVALVTPFVLIRIYAKAFVRPPFVIEDWTCIAAWALYADTIVYGPNAYLTKVALLLVIVRVFSVFKKTKIVTYVFMTAMAGYYIPVMIIKATICRPIRGYWDSDVHTTCLDERAVFVADTVVSALTDAAVLILPIPATLALRMPFARKIKVLVMLGIGGIATLASFVRLYLVIRMKKSTDQTVDFVRFNLLG</sequence>
<protein>
    <recommendedName>
        <fullName evidence="7">Rhodopsin domain-containing protein</fullName>
    </recommendedName>
</protein>
<feature type="transmembrane region" description="Helical" evidence="6">
    <location>
        <begin position="107"/>
        <end position="128"/>
    </location>
</feature>
<evidence type="ECO:0000256" key="5">
    <source>
        <dbReference type="ARBA" id="ARBA00038359"/>
    </source>
</evidence>
<feature type="transmembrane region" description="Helical" evidence="6">
    <location>
        <begin position="83"/>
        <end position="100"/>
    </location>
</feature>
<dbReference type="EMBL" id="WWBZ02000022">
    <property type="protein sequence ID" value="KAF4307501.1"/>
    <property type="molecule type" value="Genomic_DNA"/>
</dbReference>
<feature type="transmembrane region" description="Helical" evidence="6">
    <location>
        <begin position="24"/>
        <end position="46"/>
    </location>
</feature>
<comment type="caution">
    <text evidence="8">The sequence shown here is derived from an EMBL/GenBank/DDBJ whole genome shotgun (WGS) entry which is preliminary data.</text>
</comment>
<name>A0A8H4IUM3_9PEZI</name>
<keyword evidence="4 6" id="KW-0472">Membrane</keyword>
<dbReference type="OrthoDB" id="5342292at2759"/>
<keyword evidence="3 6" id="KW-1133">Transmembrane helix</keyword>
<evidence type="ECO:0000313" key="9">
    <source>
        <dbReference type="Proteomes" id="UP000572817"/>
    </source>
</evidence>
<keyword evidence="2 6" id="KW-0812">Transmembrane</keyword>
<dbReference type="Pfam" id="PF20684">
    <property type="entry name" value="Fung_rhodopsin"/>
    <property type="match status" value="1"/>
</dbReference>
<evidence type="ECO:0000313" key="8">
    <source>
        <dbReference type="EMBL" id="KAF4307501.1"/>
    </source>
</evidence>
<reference evidence="8" key="1">
    <citation type="submission" date="2020-04" db="EMBL/GenBank/DDBJ databases">
        <title>Genome Assembly and Annotation of Botryosphaeria dothidea sdau 11-99, a Latent Pathogen of Apple Fruit Ring Rot in China.</title>
        <authorList>
            <person name="Yu C."/>
            <person name="Diao Y."/>
            <person name="Lu Q."/>
            <person name="Zhao J."/>
            <person name="Cui S."/>
            <person name="Peng C."/>
            <person name="He B."/>
            <person name="Liu H."/>
        </authorList>
    </citation>
    <scope>NUCLEOTIDE SEQUENCE [LARGE SCALE GENOMIC DNA]</scope>
    <source>
        <strain evidence="8">Sdau11-99</strain>
    </source>
</reference>
<proteinExistence type="inferred from homology"/>
<dbReference type="Proteomes" id="UP000572817">
    <property type="component" value="Unassembled WGS sequence"/>
</dbReference>
<organism evidence="8 9">
    <name type="scientific">Botryosphaeria dothidea</name>
    <dbReference type="NCBI Taxonomy" id="55169"/>
    <lineage>
        <taxon>Eukaryota</taxon>
        <taxon>Fungi</taxon>
        <taxon>Dikarya</taxon>
        <taxon>Ascomycota</taxon>
        <taxon>Pezizomycotina</taxon>
        <taxon>Dothideomycetes</taxon>
        <taxon>Dothideomycetes incertae sedis</taxon>
        <taxon>Botryosphaeriales</taxon>
        <taxon>Botryosphaeriaceae</taxon>
        <taxon>Botryosphaeria</taxon>
    </lineage>
</organism>
<dbReference type="InterPro" id="IPR052337">
    <property type="entry name" value="SAT4-like"/>
</dbReference>
<dbReference type="PANTHER" id="PTHR33048:SF108">
    <property type="entry name" value="INTEGRAL MEMBRANE PROTEIN"/>
    <property type="match status" value="1"/>
</dbReference>
<evidence type="ECO:0000256" key="3">
    <source>
        <dbReference type="ARBA" id="ARBA00022989"/>
    </source>
</evidence>
<dbReference type="AlphaFoldDB" id="A0A8H4IUM3"/>
<comment type="similarity">
    <text evidence="5">Belongs to the SAT4 family.</text>
</comment>
<gene>
    <name evidence="8" type="ORF">GTA08_BOTSDO04140</name>
</gene>
<evidence type="ECO:0000256" key="2">
    <source>
        <dbReference type="ARBA" id="ARBA00022692"/>
    </source>
</evidence>
<evidence type="ECO:0000256" key="6">
    <source>
        <dbReference type="SAM" id="Phobius"/>
    </source>
</evidence>
<feature type="transmembrane region" description="Helical" evidence="6">
    <location>
        <begin position="186"/>
        <end position="208"/>
    </location>
</feature>
<feature type="transmembrane region" description="Helical" evidence="6">
    <location>
        <begin position="148"/>
        <end position="174"/>
    </location>
</feature>
<evidence type="ECO:0000256" key="1">
    <source>
        <dbReference type="ARBA" id="ARBA00004141"/>
    </source>
</evidence>
<dbReference type="PANTHER" id="PTHR33048">
    <property type="entry name" value="PTH11-LIKE INTEGRAL MEMBRANE PROTEIN (AFU_ORTHOLOGUE AFUA_5G11245)"/>
    <property type="match status" value="1"/>
</dbReference>